<gene>
    <name evidence="2" type="ORF">SPRG_15978</name>
</gene>
<accession>A0A067BWP2</accession>
<evidence type="ECO:0000313" key="2">
    <source>
        <dbReference type="EMBL" id="KDO18691.1"/>
    </source>
</evidence>
<dbReference type="RefSeq" id="XP_012210601.1">
    <property type="nucleotide sequence ID" value="XM_012355211.1"/>
</dbReference>
<dbReference type="OrthoDB" id="79345at2759"/>
<reference evidence="2 3" key="1">
    <citation type="journal article" date="2013" name="PLoS Genet.">
        <title>Distinctive expansion of potential virulence genes in the genome of the oomycete fish pathogen Saprolegnia parasitica.</title>
        <authorList>
            <person name="Jiang R.H."/>
            <person name="de Bruijn I."/>
            <person name="Haas B.J."/>
            <person name="Belmonte R."/>
            <person name="Lobach L."/>
            <person name="Christie J."/>
            <person name="van den Ackerveken G."/>
            <person name="Bottin A."/>
            <person name="Bulone V."/>
            <person name="Diaz-Moreno S.M."/>
            <person name="Dumas B."/>
            <person name="Fan L."/>
            <person name="Gaulin E."/>
            <person name="Govers F."/>
            <person name="Grenville-Briggs L.J."/>
            <person name="Horner N.R."/>
            <person name="Levin J.Z."/>
            <person name="Mammella M."/>
            <person name="Meijer H.J."/>
            <person name="Morris P."/>
            <person name="Nusbaum C."/>
            <person name="Oome S."/>
            <person name="Phillips A.J."/>
            <person name="van Rooyen D."/>
            <person name="Rzeszutek E."/>
            <person name="Saraiva M."/>
            <person name="Secombes C.J."/>
            <person name="Seidl M.F."/>
            <person name="Snel B."/>
            <person name="Stassen J.H."/>
            <person name="Sykes S."/>
            <person name="Tripathy S."/>
            <person name="van den Berg H."/>
            <person name="Vega-Arreguin J.C."/>
            <person name="Wawra S."/>
            <person name="Young S.K."/>
            <person name="Zeng Q."/>
            <person name="Dieguez-Uribeondo J."/>
            <person name="Russ C."/>
            <person name="Tyler B.M."/>
            <person name="van West P."/>
        </authorList>
    </citation>
    <scope>NUCLEOTIDE SEQUENCE [LARGE SCALE GENOMIC DNA]</scope>
    <source>
        <strain evidence="2 3">CBS 223.65</strain>
    </source>
</reference>
<protein>
    <submittedName>
        <fullName evidence="2">Uncharacterized protein</fullName>
    </submittedName>
</protein>
<dbReference type="Proteomes" id="UP000030745">
    <property type="component" value="Unassembled WGS sequence"/>
</dbReference>
<proteinExistence type="predicted"/>
<dbReference type="AlphaFoldDB" id="A0A067BWP2"/>
<dbReference type="EMBL" id="KK583405">
    <property type="protein sequence ID" value="KDO18691.1"/>
    <property type="molecule type" value="Genomic_DNA"/>
</dbReference>
<dbReference type="KEGG" id="spar:SPRG_15978"/>
<organism evidence="2 3">
    <name type="scientific">Saprolegnia parasitica (strain CBS 223.65)</name>
    <dbReference type="NCBI Taxonomy" id="695850"/>
    <lineage>
        <taxon>Eukaryota</taxon>
        <taxon>Sar</taxon>
        <taxon>Stramenopiles</taxon>
        <taxon>Oomycota</taxon>
        <taxon>Saprolegniomycetes</taxon>
        <taxon>Saprolegniales</taxon>
        <taxon>Saprolegniaceae</taxon>
        <taxon>Saprolegnia</taxon>
    </lineage>
</organism>
<evidence type="ECO:0000256" key="1">
    <source>
        <dbReference type="SAM" id="MobiDB-lite"/>
    </source>
</evidence>
<dbReference type="VEuPathDB" id="FungiDB:SPRG_15978"/>
<dbReference type="GeneID" id="24137647"/>
<feature type="region of interest" description="Disordered" evidence="1">
    <location>
        <begin position="1"/>
        <end position="29"/>
    </location>
</feature>
<keyword evidence="3" id="KW-1185">Reference proteome</keyword>
<sequence length="147" mass="16693">MDDDDDDDATTQASDESPVTSPKQAARSNTTVLLKPTSYSYSYSFSQSAAARSSEYAAPLRLTSVPVSIPLIFRKRDRFYVGGKNIPFTRQNHLDRRQKHRRTPLDVVYEDCLYLDFALDPTMKNLVDYSRLLQPQRALAQAFLHAS</sequence>
<evidence type="ECO:0000313" key="3">
    <source>
        <dbReference type="Proteomes" id="UP000030745"/>
    </source>
</evidence>
<name>A0A067BWP2_SAPPC</name>
<feature type="compositionally biased region" description="Polar residues" evidence="1">
    <location>
        <begin position="10"/>
        <end position="29"/>
    </location>
</feature>